<comment type="similarity">
    <text evidence="2">Belongs to the ABC-2 integral membrane protein family.</text>
</comment>
<keyword evidence="7 8" id="KW-0472">Membrane</keyword>
<comment type="caution">
    <text evidence="10">The sequence shown here is derived from an EMBL/GenBank/DDBJ whole genome shotgun (WGS) entry which is preliminary data.</text>
</comment>
<feature type="transmembrane region" description="Helical" evidence="8">
    <location>
        <begin position="225"/>
        <end position="245"/>
    </location>
</feature>
<evidence type="ECO:0000259" key="9">
    <source>
        <dbReference type="PROSITE" id="PS51012"/>
    </source>
</evidence>
<proteinExistence type="inferred from homology"/>
<dbReference type="GO" id="GO:0005886">
    <property type="term" value="C:plasma membrane"/>
    <property type="evidence" value="ECO:0007669"/>
    <property type="project" value="UniProtKB-SubCell"/>
</dbReference>
<sequence length="423" mass="47351">MRKLLASTYKEFLLLTRDIGGIAILFIMPLVLIVTITIIQDSTFKSVSESKIPILLVDNDRGSVSETIVKGLKESNIFEVIKIAIEEDAKNLVFKGKNQLAIVIPENLSSDLEKKINQNVEGILDRFGLDEEEIENQPKEIFTAKEVKLYFDPATQFSFKNSVKNEVDKMISKIETQSIYNAFQKQITDDPSEIVFETENFIRFKEILPKNKDENIIPNSVQHNVPAWTLFAIFFIIVPLSINIVKEKSQGTFVRLRTNPVSYLTVLGGKTVIYLIVCLIQFVLMLLIGIYLFPAIGLPTLNVSGKFPLLFLVAIFAGLAAIGLGLLLGTIAKTQEQSAPFGATFVVILAALGGVWVPVFIMPEFMQALSKISPMNWGLNAFYDVFLRNSSLLEIVPEITLLFLFFIITTLIAIVYNEKKNAV</sequence>
<dbReference type="InterPro" id="IPR047817">
    <property type="entry name" value="ABC2_TM_bact-type"/>
</dbReference>
<feature type="domain" description="ABC transmembrane type-2" evidence="9">
    <location>
        <begin position="184"/>
        <end position="420"/>
    </location>
</feature>
<dbReference type="GO" id="GO:0140359">
    <property type="term" value="F:ABC-type transporter activity"/>
    <property type="evidence" value="ECO:0007669"/>
    <property type="project" value="InterPro"/>
</dbReference>
<dbReference type="EMBL" id="SRSO01000015">
    <property type="protein sequence ID" value="TGV02241.1"/>
    <property type="molecule type" value="Genomic_DNA"/>
</dbReference>
<feature type="transmembrane region" description="Helical" evidence="8">
    <location>
        <begin position="341"/>
        <end position="361"/>
    </location>
</feature>
<comment type="subcellular location">
    <subcellularLocation>
        <location evidence="1">Cell membrane</location>
        <topology evidence="1">Multi-pass membrane protein</topology>
    </subcellularLocation>
</comment>
<keyword evidence="5 8" id="KW-0812">Transmembrane</keyword>
<dbReference type="Pfam" id="PF12698">
    <property type="entry name" value="ABC2_membrane_3"/>
    <property type="match status" value="1"/>
</dbReference>
<dbReference type="AlphaFoldDB" id="A0A4S1DVQ4"/>
<evidence type="ECO:0000256" key="2">
    <source>
        <dbReference type="ARBA" id="ARBA00007783"/>
    </source>
</evidence>
<keyword evidence="3" id="KW-0813">Transport</keyword>
<protein>
    <submittedName>
        <fullName evidence="10">ABC transporter permease</fullName>
    </submittedName>
</protein>
<feature type="transmembrane region" description="Helical" evidence="8">
    <location>
        <begin position="309"/>
        <end position="329"/>
    </location>
</feature>
<dbReference type="OrthoDB" id="266913at2"/>
<evidence type="ECO:0000256" key="5">
    <source>
        <dbReference type="ARBA" id="ARBA00022692"/>
    </source>
</evidence>
<evidence type="ECO:0000256" key="4">
    <source>
        <dbReference type="ARBA" id="ARBA00022475"/>
    </source>
</evidence>
<feature type="transmembrane region" description="Helical" evidence="8">
    <location>
        <begin position="12"/>
        <end position="39"/>
    </location>
</feature>
<evidence type="ECO:0000256" key="8">
    <source>
        <dbReference type="SAM" id="Phobius"/>
    </source>
</evidence>
<keyword evidence="11" id="KW-1185">Reference proteome</keyword>
<evidence type="ECO:0000313" key="11">
    <source>
        <dbReference type="Proteomes" id="UP000307602"/>
    </source>
</evidence>
<keyword evidence="4" id="KW-1003">Cell membrane</keyword>
<reference evidence="10 11" key="1">
    <citation type="submission" date="2019-04" db="EMBL/GenBank/DDBJ databases">
        <authorList>
            <person name="Liu A."/>
        </authorList>
    </citation>
    <scope>NUCLEOTIDE SEQUENCE [LARGE SCALE GENOMIC DNA]</scope>
    <source>
        <strain evidence="10 11">RZ03</strain>
    </source>
</reference>
<dbReference type="InterPro" id="IPR013525">
    <property type="entry name" value="ABC2_TM"/>
</dbReference>
<name>A0A4S1DVQ4_9FLAO</name>
<dbReference type="RefSeq" id="WP_135877414.1">
    <property type="nucleotide sequence ID" value="NZ_SRSO01000015.1"/>
</dbReference>
<dbReference type="PROSITE" id="PS51012">
    <property type="entry name" value="ABC_TM2"/>
    <property type="match status" value="1"/>
</dbReference>
<organism evidence="10 11">
    <name type="scientific">Flavivirga rizhaonensis</name>
    <dbReference type="NCBI Taxonomy" id="2559571"/>
    <lineage>
        <taxon>Bacteria</taxon>
        <taxon>Pseudomonadati</taxon>
        <taxon>Bacteroidota</taxon>
        <taxon>Flavobacteriia</taxon>
        <taxon>Flavobacteriales</taxon>
        <taxon>Flavobacteriaceae</taxon>
        <taxon>Flavivirga</taxon>
    </lineage>
</organism>
<feature type="transmembrane region" description="Helical" evidence="8">
    <location>
        <begin position="395"/>
        <end position="416"/>
    </location>
</feature>
<accession>A0A4S1DVQ4</accession>
<dbReference type="Proteomes" id="UP000307602">
    <property type="component" value="Unassembled WGS sequence"/>
</dbReference>
<feature type="transmembrane region" description="Helical" evidence="8">
    <location>
        <begin position="272"/>
        <end position="297"/>
    </location>
</feature>
<evidence type="ECO:0000256" key="6">
    <source>
        <dbReference type="ARBA" id="ARBA00022989"/>
    </source>
</evidence>
<dbReference type="InterPro" id="IPR051449">
    <property type="entry name" value="ABC-2_transporter_component"/>
</dbReference>
<evidence type="ECO:0000256" key="3">
    <source>
        <dbReference type="ARBA" id="ARBA00022448"/>
    </source>
</evidence>
<dbReference type="PANTHER" id="PTHR30294">
    <property type="entry name" value="MEMBRANE COMPONENT OF ABC TRANSPORTER YHHJ-RELATED"/>
    <property type="match status" value="1"/>
</dbReference>
<keyword evidence="6 8" id="KW-1133">Transmembrane helix</keyword>
<evidence type="ECO:0000256" key="7">
    <source>
        <dbReference type="ARBA" id="ARBA00023136"/>
    </source>
</evidence>
<gene>
    <name evidence="10" type="ORF">EM932_11885</name>
</gene>
<dbReference type="Gene3D" id="3.40.1710.10">
    <property type="entry name" value="abc type-2 transporter like domain"/>
    <property type="match status" value="1"/>
</dbReference>
<evidence type="ECO:0000256" key="1">
    <source>
        <dbReference type="ARBA" id="ARBA00004651"/>
    </source>
</evidence>
<evidence type="ECO:0000313" key="10">
    <source>
        <dbReference type="EMBL" id="TGV02241.1"/>
    </source>
</evidence>
<dbReference type="PANTHER" id="PTHR30294:SF38">
    <property type="entry name" value="TRANSPORT PERMEASE PROTEIN"/>
    <property type="match status" value="1"/>
</dbReference>